<protein>
    <recommendedName>
        <fullName evidence="4">Peptide methionine sulfoxide reductase MsrA</fullName>
        <shortName evidence="4">Protein-methionine-S-oxide reductase</shortName>
        <ecNumber evidence="4">1.8.4.11</ecNumber>
    </recommendedName>
    <alternativeName>
        <fullName evidence="4">Peptide-methionine (S)-S-oxide reductase</fullName>
        <shortName evidence="4">Peptide Met(O) reductase</shortName>
    </alternativeName>
</protein>
<organism evidence="7 8">
    <name type="scientific">Chitinophaga rhizophila</name>
    <dbReference type="NCBI Taxonomy" id="2866212"/>
    <lineage>
        <taxon>Bacteria</taxon>
        <taxon>Pseudomonadati</taxon>
        <taxon>Bacteroidota</taxon>
        <taxon>Chitinophagia</taxon>
        <taxon>Chitinophagales</taxon>
        <taxon>Chitinophagaceae</taxon>
        <taxon>Chitinophaga</taxon>
    </lineage>
</organism>
<reference evidence="7 8" key="1">
    <citation type="submission" date="2021-08" db="EMBL/GenBank/DDBJ databases">
        <title>The genome sequence of Chitinophaga sp. B61.</title>
        <authorList>
            <person name="Zhang X."/>
        </authorList>
    </citation>
    <scope>NUCLEOTIDE SEQUENCE [LARGE SCALE GENOMIC DNA]</scope>
    <source>
        <strain evidence="7 8">B61</strain>
    </source>
</reference>
<comment type="catalytic activity">
    <reaction evidence="2 4">
        <text>L-methionyl-[protein] + [thioredoxin]-disulfide + H2O = L-methionyl-(S)-S-oxide-[protein] + [thioredoxin]-dithiol</text>
        <dbReference type="Rhea" id="RHEA:14217"/>
        <dbReference type="Rhea" id="RHEA-COMP:10698"/>
        <dbReference type="Rhea" id="RHEA-COMP:10700"/>
        <dbReference type="Rhea" id="RHEA-COMP:12313"/>
        <dbReference type="Rhea" id="RHEA-COMP:12315"/>
        <dbReference type="ChEBI" id="CHEBI:15377"/>
        <dbReference type="ChEBI" id="CHEBI:16044"/>
        <dbReference type="ChEBI" id="CHEBI:29950"/>
        <dbReference type="ChEBI" id="CHEBI:44120"/>
        <dbReference type="ChEBI" id="CHEBI:50058"/>
        <dbReference type="EC" id="1.8.4.11"/>
    </reaction>
</comment>
<evidence type="ECO:0000313" key="8">
    <source>
        <dbReference type="Proteomes" id="UP000812961"/>
    </source>
</evidence>
<evidence type="ECO:0000259" key="6">
    <source>
        <dbReference type="Pfam" id="PF01625"/>
    </source>
</evidence>
<comment type="similarity">
    <text evidence="4">Belongs to the MsrA Met sulfoxide reductase family.</text>
</comment>
<dbReference type="SUPFAM" id="SSF55068">
    <property type="entry name" value="Peptide methionine sulfoxide reductase"/>
    <property type="match status" value="1"/>
</dbReference>
<dbReference type="Pfam" id="PF01625">
    <property type="entry name" value="PMSR"/>
    <property type="match status" value="1"/>
</dbReference>
<evidence type="ECO:0000256" key="5">
    <source>
        <dbReference type="SAM" id="SignalP"/>
    </source>
</evidence>
<dbReference type="InterPro" id="IPR036509">
    <property type="entry name" value="Met_Sox_Rdtase_MsrA_sf"/>
</dbReference>
<comment type="catalytic activity">
    <reaction evidence="3 4">
        <text>[thioredoxin]-disulfide + L-methionine + H2O = L-methionine (S)-S-oxide + [thioredoxin]-dithiol</text>
        <dbReference type="Rhea" id="RHEA:19993"/>
        <dbReference type="Rhea" id="RHEA-COMP:10698"/>
        <dbReference type="Rhea" id="RHEA-COMP:10700"/>
        <dbReference type="ChEBI" id="CHEBI:15377"/>
        <dbReference type="ChEBI" id="CHEBI:29950"/>
        <dbReference type="ChEBI" id="CHEBI:50058"/>
        <dbReference type="ChEBI" id="CHEBI:57844"/>
        <dbReference type="ChEBI" id="CHEBI:58772"/>
        <dbReference type="EC" id="1.8.4.11"/>
    </reaction>
</comment>
<dbReference type="Gene3D" id="3.30.1060.10">
    <property type="entry name" value="Peptide methionine sulphoxide reductase MsrA"/>
    <property type="match status" value="1"/>
</dbReference>
<dbReference type="EMBL" id="JAICCF010000001">
    <property type="protein sequence ID" value="MBW8683340.1"/>
    <property type="molecule type" value="Genomic_DNA"/>
</dbReference>
<evidence type="ECO:0000256" key="4">
    <source>
        <dbReference type="HAMAP-Rule" id="MF_01401"/>
    </source>
</evidence>
<sequence length="229" mass="26268">MRRNMIKWSGVYLILLFILPFWACAQSHPDISKSNTFKEMEKAAAKAETGKKQDTATFAAGCFWCVEEQFKQLQGVISVTSGYTGGTVPYPTYKLVCTGTTGHAEACNIIYDPSKISYDELLAAFFIAHNPTTLNRQGNDEGTQYRSAIYYHNETQHKLADYYIKRLDQEKAYSDPIVTEVAPYGKFYNAEDYHQNYYENNASVPYCQFVVKPKRDKFREVFKGKLKQE</sequence>
<evidence type="ECO:0000313" key="7">
    <source>
        <dbReference type="EMBL" id="MBW8683340.1"/>
    </source>
</evidence>
<evidence type="ECO:0000256" key="1">
    <source>
        <dbReference type="ARBA" id="ARBA00023002"/>
    </source>
</evidence>
<accession>A0ABS7G7R3</accession>
<dbReference type="HAMAP" id="MF_01401">
    <property type="entry name" value="MsrA"/>
    <property type="match status" value="1"/>
</dbReference>
<dbReference type="Proteomes" id="UP000812961">
    <property type="component" value="Unassembled WGS sequence"/>
</dbReference>
<dbReference type="PANTHER" id="PTHR43774:SF1">
    <property type="entry name" value="PEPTIDE METHIONINE SULFOXIDE REDUCTASE MSRA 2"/>
    <property type="match status" value="1"/>
</dbReference>
<feature type="active site" evidence="4">
    <location>
        <position position="62"/>
    </location>
</feature>
<feature type="signal peptide" evidence="5">
    <location>
        <begin position="1"/>
        <end position="25"/>
    </location>
</feature>
<keyword evidence="1 4" id="KW-0560">Oxidoreductase</keyword>
<proteinExistence type="inferred from homology"/>
<feature type="chain" id="PRO_5047213151" description="Peptide methionine sulfoxide reductase MsrA" evidence="5">
    <location>
        <begin position="26"/>
        <end position="229"/>
    </location>
</feature>
<dbReference type="PANTHER" id="PTHR43774">
    <property type="entry name" value="PEPTIDE METHIONINE SULFOXIDE REDUCTASE"/>
    <property type="match status" value="1"/>
</dbReference>
<keyword evidence="5" id="KW-0732">Signal</keyword>
<keyword evidence="8" id="KW-1185">Reference proteome</keyword>
<name>A0ABS7G7R3_9BACT</name>
<dbReference type="NCBIfam" id="TIGR00401">
    <property type="entry name" value="msrA"/>
    <property type="match status" value="1"/>
</dbReference>
<evidence type="ECO:0000256" key="2">
    <source>
        <dbReference type="ARBA" id="ARBA00047806"/>
    </source>
</evidence>
<gene>
    <name evidence="4 7" type="primary">msrA</name>
    <name evidence="7" type="ORF">K1Y79_03255</name>
</gene>
<feature type="domain" description="Peptide methionine sulphoxide reductase MsrA" evidence="6">
    <location>
        <begin position="55"/>
        <end position="208"/>
    </location>
</feature>
<comment type="caution">
    <text evidence="7">The sequence shown here is derived from an EMBL/GenBank/DDBJ whole genome shotgun (WGS) entry which is preliminary data.</text>
</comment>
<comment type="function">
    <text evidence="4">Has an important function as a repair enzyme for proteins that have been inactivated by oxidation. Catalyzes the reversible oxidation-reduction of methionine sulfoxide in proteins to methionine.</text>
</comment>
<dbReference type="EC" id="1.8.4.11" evidence="4"/>
<dbReference type="GO" id="GO:0008113">
    <property type="term" value="F:peptide-methionine (S)-S-oxide reductase activity"/>
    <property type="evidence" value="ECO:0007669"/>
    <property type="project" value="UniProtKB-EC"/>
</dbReference>
<evidence type="ECO:0000256" key="3">
    <source>
        <dbReference type="ARBA" id="ARBA00048782"/>
    </source>
</evidence>
<dbReference type="InterPro" id="IPR002569">
    <property type="entry name" value="Met_Sox_Rdtase_MsrA_dom"/>
</dbReference>